<gene>
    <name evidence="8" type="ORF">S01H1_54256</name>
</gene>
<organism evidence="8">
    <name type="scientific">marine sediment metagenome</name>
    <dbReference type="NCBI Taxonomy" id="412755"/>
    <lineage>
        <taxon>unclassified sequences</taxon>
        <taxon>metagenomes</taxon>
        <taxon>ecological metagenomes</taxon>
    </lineage>
</organism>
<feature type="non-terminal residue" evidence="8">
    <location>
        <position position="1"/>
    </location>
</feature>
<feature type="domain" description="Na+/H+ antiporter MnhB subunit-related protein" evidence="7">
    <location>
        <begin position="1"/>
        <end position="106"/>
    </location>
</feature>
<comment type="subcellular location">
    <subcellularLocation>
        <location evidence="1">Cell membrane</location>
        <topology evidence="1">Multi-pass membrane protein</topology>
    </subcellularLocation>
</comment>
<dbReference type="Pfam" id="PF04039">
    <property type="entry name" value="MnhB"/>
    <property type="match status" value="1"/>
</dbReference>
<evidence type="ECO:0000256" key="3">
    <source>
        <dbReference type="ARBA" id="ARBA00022692"/>
    </source>
</evidence>
<evidence type="ECO:0000256" key="2">
    <source>
        <dbReference type="ARBA" id="ARBA00022475"/>
    </source>
</evidence>
<dbReference type="AlphaFoldDB" id="X0VCQ9"/>
<keyword evidence="3 6" id="KW-0812">Transmembrane</keyword>
<dbReference type="InterPro" id="IPR050622">
    <property type="entry name" value="CPA3_antiporter_subunitB"/>
</dbReference>
<feature type="transmembrane region" description="Helical" evidence="6">
    <location>
        <begin position="48"/>
        <end position="76"/>
    </location>
</feature>
<comment type="caution">
    <text evidence="8">The sequence shown here is derived from an EMBL/GenBank/DDBJ whole genome shotgun (WGS) entry which is preliminary data.</text>
</comment>
<reference evidence="8" key="1">
    <citation type="journal article" date="2014" name="Front. Microbiol.">
        <title>High frequency of phylogenetically diverse reductive dehalogenase-homologous genes in deep subseafloor sedimentary metagenomes.</title>
        <authorList>
            <person name="Kawai M."/>
            <person name="Futagami T."/>
            <person name="Toyoda A."/>
            <person name="Takaki Y."/>
            <person name="Nishi S."/>
            <person name="Hori S."/>
            <person name="Arai W."/>
            <person name="Tsubouchi T."/>
            <person name="Morono Y."/>
            <person name="Uchiyama I."/>
            <person name="Ito T."/>
            <person name="Fujiyama A."/>
            <person name="Inagaki F."/>
            <person name="Takami H."/>
        </authorList>
    </citation>
    <scope>NUCLEOTIDE SEQUENCE</scope>
    <source>
        <strain evidence="8">Expedition CK06-06</strain>
    </source>
</reference>
<keyword evidence="2" id="KW-1003">Cell membrane</keyword>
<dbReference type="EMBL" id="BARS01035189">
    <property type="protein sequence ID" value="GAG15924.1"/>
    <property type="molecule type" value="Genomic_DNA"/>
</dbReference>
<keyword evidence="4 6" id="KW-1133">Transmembrane helix</keyword>
<evidence type="ECO:0000259" key="7">
    <source>
        <dbReference type="Pfam" id="PF04039"/>
    </source>
</evidence>
<proteinExistence type="predicted"/>
<dbReference type="InterPro" id="IPR007182">
    <property type="entry name" value="MnhB"/>
</dbReference>
<protein>
    <recommendedName>
        <fullName evidence="7">Na+/H+ antiporter MnhB subunit-related protein domain-containing protein</fullName>
    </recommendedName>
</protein>
<accession>X0VCQ9</accession>
<evidence type="ECO:0000256" key="6">
    <source>
        <dbReference type="SAM" id="Phobius"/>
    </source>
</evidence>
<evidence type="ECO:0000256" key="4">
    <source>
        <dbReference type="ARBA" id="ARBA00022989"/>
    </source>
</evidence>
<feature type="transmembrane region" description="Helical" evidence="6">
    <location>
        <begin position="17"/>
        <end position="36"/>
    </location>
</feature>
<evidence type="ECO:0000313" key="8">
    <source>
        <dbReference type="EMBL" id="GAG15924.1"/>
    </source>
</evidence>
<sequence length="129" mass="13429">FGFYVILTGHLSPGGGFAGGVILAAGLMLVILAFGADAVRQRMGHNLAMLWESLGAIGFLAVALLGFIAGTFFAHFLQRSLEFRLLTGGSIPVSNLAIGLKVGAGLFGAFLMLAAFRASERADRGEGDR</sequence>
<dbReference type="PANTHER" id="PTHR33932:SF4">
    <property type="entry name" value="NA(+)_H(+) ANTIPORTER SUBUNIT B"/>
    <property type="match status" value="1"/>
</dbReference>
<dbReference type="GO" id="GO:0005886">
    <property type="term" value="C:plasma membrane"/>
    <property type="evidence" value="ECO:0007669"/>
    <property type="project" value="UniProtKB-SubCell"/>
</dbReference>
<evidence type="ECO:0000256" key="5">
    <source>
        <dbReference type="ARBA" id="ARBA00023136"/>
    </source>
</evidence>
<feature type="transmembrane region" description="Helical" evidence="6">
    <location>
        <begin position="96"/>
        <end position="116"/>
    </location>
</feature>
<keyword evidence="5 6" id="KW-0472">Membrane</keyword>
<name>X0VCQ9_9ZZZZ</name>
<evidence type="ECO:0000256" key="1">
    <source>
        <dbReference type="ARBA" id="ARBA00004651"/>
    </source>
</evidence>
<dbReference type="PANTHER" id="PTHR33932">
    <property type="entry name" value="NA(+)/H(+) ANTIPORTER SUBUNIT B"/>
    <property type="match status" value="1"/>
</dbReference>